<dbReference type="RefSeq" id="WP_170192998.1">
    <property type="nucleotide sequence ID" value="NZ_JABBNB010000004.1"/>
</dbReference>
<sequence length="97" mass="10594">MADYSYDHTAAQHAEQRVETAATNLQSAVDDLEAHVKKLAAAWSGDEHDAYSGVHSKVSRGFESITQVLTQIRQTLGDNSQQVLSMQKGINNTILHG</sequence>
<gene>
    <name evidence="3" type="ORF">HH308_04540</name>
</gene>
<evidence type="ECO:0000313" key="3">
    <source>
        <dbReference type="EMBL" id="NMO00481.1"/>
    </source>
</evidence>
<keyword evidence="2" id="KW-0175">Coiled coil</keyword>
<dbReference type="SUPFAM" id="SSF140453">
    <property type="entry name" value="EsxAB dimer-like"/>
    <property type="match status" value="1"/>
</dbReference>
<dbReference type="Proteomes" id="UP000550729">
    <property type="component" value="Unassembled WGS sequence"/>
</dbReference>
<dbReference type="InterPro" id="IPR010310">
    <property type="entry name" value="T7SS_ESAT-6-like"/>
</dbReference>
<dbReference type="Gene3D" id="1.10.287.1060">
    <property type="entry name" value="ESAT-6-like"/>
    <property type="match status" value="1"/>
</dbReference>
<dbReference type="AlphaFoldDB" id="A0A848KWD3"/>
<evidence type="ECO:0000256" key="1">
    <source>
        <dbReference type="RuleBase" id="RU362001"/>
    </source>
</evidence>
<keyword evidence="4" id="KW-1185">Reference proteome</keyword>
<comment type="caution">
    <text evidence="3">The sequence shown here is derived from an EMBL/GenBank/DDBJ whole genome shotgun (WGS) entry which is preliminary data.</text>
</comment>
<reference evidence="3 4" key="1">
    <citation type="submission" date="2020-04" db="EMBL/GenBank/DDBJ databases">
        <title>Gordonia sp. nov. TBRC 11910.</title>
        <authorList>
            <person name="Suriyachadkun C."/>
        </authorList>
    </citation>
    <scope>NUCLEOTIDE SEQUENCE [LARGE SCALE GENOMIC DNA]</scope>
    <source>
        <strain evidence="3 4">TBRC 11910</strain>
    </source>
</reference>
<dbReference type="EMBL" id="JABBNB010000004">
    <property type="protein sequence ID" value="NMO00481.1"/>
    <property type="molecule type" value="Genomic_DNA"/>
</dbReference>
<feature type="coiled-coil region" evidence="2">
    <location>
        <begin position="11"/>
        <end position="42"/>
    </location>
</feature>
<dbReference type="InterPro" id="IPR036689">
    <property type="entry name" value="ESAT-6-like_sf"/>
</dbReference>
<name>A0A848KWD3_9ACTN</name>
<evidence type="ECO:0000256" key="2">
    <source>
        <dbReference type="SAM" id="Coils"/>
    </source>
</evidence>
<proteinExistence type="inferred from homology"/>
<evidence type="ECO:0000313" key="4">
    <source>
        <dbReference type="Proteomes" id="UP000550729"/>
    </source>
</evidence>
<accession>A0A848KWD3</accession>
<organism evidence="3 4">
    <name type="scientific">Gordonia asplenii</name>
    <dbReference type="NCBI Taxonomy" id="2725283"/>
    <lineage>
        <taxon>Bacteria</taxon>
        <taxon>Bacillati</taxon>
        <taxon>Actinomycetota</taxon>
        <taxon>Actinomycetes</taxon>
        <taxon>Mycobacteriales</taxon>
        <taxon>Gordoniaceae</taxon>
        <taxon>Gordonia</taxon>
    </lineage>
</organism>
<dbReference type="Pfam" id="PF06013">
    <property type="entry name" value="WXG100"/>
    <property type="match status" value="1"/>
</dbReference>
<dbReference type="NCBIfam" id="TIGR03930">
    <property type="entry name" value="WXG100_ESAT6"/>
    <property type="match status" value="1"/>
</dbReference>
<protein>
    <recommendedName>
        <fullName evidence="1">ESAT-6-like protein</fullName>
    </recommendedName>
</protein>
<comment type="similarity">
    <text evidence="1">Belongs to the WXG100 family.</text>
</comment>